<feature type="chain" id="PRO_5031428650" description="Protein-arginine deiminase C-terminal domain-containing protein" evidence="1">
    <location>
        <begin position="22"/>
        <end position="606"/>
    </location>
</feature>
<dbReference type="InterPro" id="IPR036556">
    <property type="entry name" value="PAD_central_sf"/>
</dbReference>
<dbReference type="AlphaFoldDB" id="A0A7R8AM13"/>
<dbReference type="Gene3D" id="3.75.10.10">
    <property type="entry name" value="L-arginine/glycine Amidinotransferase, Chain A"/>
    <property type="match status" value="1"/>
</dbReference>
<protein>
    <recommendedName>
        <fullName evidence="2">Protein-arginine deiminase C-terminal domain-containing protein</fullName>
    </recommendedName>
</protein>
<dbReference type="InterPro" id="IPR013530">
    <property type="entry name" value="PAD_C"/>
</dbReference>
<evidence type="ECO:0000256" key="1">
    <source>
        <dbReference type="SAM" id="SignalP"/>
    </source>
</evidence>
<dbReference type="KEGG" id="apuu:APUU_40933S"/>
<dbReference type="InterPro" id="IPR004303">
    <property type="entry name" value="PAD"/>
</dbReference>
<organism evidence="3 4">
    <name type="scientific">Aspergillus puulaauensis</name>
    <dbReference type="NCBI Taxonomy" id="1220207"/>
    <lineage>
        <taxon>Eukaryota</taxon>
        <taxon>Fungi</taxon>
        <taxon>Dikarya</taxon>
        <taxon>Ascomycota</taxon>
        <taxon>Pezizomycotina</taxon>
        <taxon>Eurotiomycetes</taxon>
        <taxon>Eurotiomycetidae</taxon>
        <taxon>Eurotiales</taxon>
        <taxon>Aspergillaceae</taxon>
        <taxon>Aspergillus</taxon>
    </lineage>
</organism>
<evidence type="ECO:0000313" key="4">
    <source>
        <dbReference type="Proteomes" id="UP000654913"/>
    </source>
</evidence>
<dbReference type="Pfam" id="PF03068">
    <property type="entry name" value="PAD"/>
    <property type="match status" value="1"/>
</dbReference>
<proteinExistence type="predicted"/>
<dbReference type="EMBL" id="AP024446">
    <property type="protein sequence ID" value="BCS24489.1"/>
    <property type="molecule type" value="Genomic_DNA"/>
</dbReference>
<reference evidence="3" key="2">
    <citation type="submission" date="2021-02" db="EMBL/GenBank/DDBJ databases">
        <title>Aspergillus puulaauensis MK2 genome sequence.</title>
        <authorList>
            <person name="Futagami T."/>
            <person name="Mori K."/>
            <person name="Kadooka C."/>
            <person name="Tanaka T."/>
        </authorList>
    </citation>
    <scope>NUCLEOTIDE SEQUENCE</scope>
    <source>
        <strain evidence="3">MK2</strain>
    </source>
</reference>
<dbReference type="SUPFAM" id="SSF110083">
    <property type="entry name" value="Peptidylarginine deiminase Pad4, middle domain"/>
    <property type="match status" value="1"/>
</dbReference>
<feature type="signal peptide" evidence="1">
    <location>
        <begin position="1"/>
        <end position="21"/>
    </location>
</feature>
<dbReference type="Proteomes" id="UP000654913">
    <property type="component" value="Chromosome 4"/>
</dbReference>
<evidence type="ECO:0000259" key="2">
    <source>
        <dbReference type="Pfam" id="PF03068"/>
    </source>
</evidence>
<reference evidence="3" key="1">
    <citation type="submission" date="2021-01" db="EMBL/GenBank/DDBJ databases">
        <authorList>
            <consortium name="Aspergillus puulaauensis MK2 genome sequencing consortium"/>
            <person name="Kazuki M."/>
            <person name="Futagami T."/>
        </authorList>
    </citation>
    <scope>NUCLEOTIDE SEQUENCE</scope>
    <source>
        <strain evidence="3">MK2</strain>
    </source>
</reference>
<keyword evidence="4" id="KW-1185">Reference proteome</keyword>
<dbReference type="GO" id="GO:0005509">
    <property type="term" value="F:calcium ion binding"/>
    <property type="evidence" value="ECO:0007669"/>
    <property type="project" value="InterPro"/>
</dbReference>
<sequence>MRLTPSNLGLVALATLPSALAALHPDIRADTNRDGGVDISGNSDVSNKAVWSASSGAIFLPNIGDTTGRCPKTDLNGGKLSNDELAYCNDASGDVLLSPKYVAPLRTVPMKDLSSDAYGYVYATPDAAYQRVRLFLKGNGDSGDSTAWTLLDERFRLNATQLQEGLVLGLDSRELVKDSDIWDGNVVVKLDVFSGKDSGSDAVALKLAPVLTHHHLQKVDTLISVAGESDAQRRFLSDLNDGRREAGIQTPTLLLNGTENEDIWAQDFLEPAYASMPGPDGPISIRIVLRSAQSTRVAGRQVFHSLRGEGIGGFQPGPGFGHEEINSFGNVETTPPYTSKSGVVYKSGRIITGKHFNQLPADSMLTFLNSQKVQEPLILETGWLLVGHVDEFVQFLPFDNERGWTIGIADTIAAMKLLQDASKSGHGDVHAISFNRTSDAVDEGLADPEDLELTIDDLLANKTFQQVNKYAQRHIDANLGILLSEVDLPLEQVIRVPTLFKTSNFNFPPNHLPPHTGPVLAGEFQLVSFLPATVNGVVLGKHYVSPKPWGPVVEGDDIMAKASRQAYARANMSISFVDDYLSHHVVGGEVHCGSNTLREADVTWWS</sequence>
<keyword evidence="1" id="KW-0732">Signal</keyword>
<accession>A0A7R8AM13</accession>
<dbReference type="SUPFAM" id="SSF55909">
    <property type="entry name" value="Pentein"/>
    <property type="match status" value="1"/>
</dbReference>
<feature type="domain" description="Protein-arginine deiminase C-terminal" evidence="2">
    <location>
        <begin position="200"/>
        <end position="605"/>
    </location>
</feature>
<dbReference type="OrthoDB" id="5102063at2759"/>
<gene>
    <name evidence="3" type="ORF">APUU_40933S</name>
</gene>
<dbReference type="PANTHER" id="PTHR10837:SF8">
    <property type="entry name" value="PROTEIN-ARGININE DEIMINASE"/>
    <property type="match status" value="1"/>
</dbReference>
<evidence type="ECO:0000313" key="3">
    <source>
        <dbReference type="EMBL" id="BCS24489.1"/>
    </source>
</evidence>
<dbReference type="GeneID" id="64974494"/>
<dbReference type="PANTHER" id="PTHR10837">
    <property type="entry name" value="PEPTIDYLARGININE DEIMINASE"/>
    <property type="match status" value="1"/>
</dbReference>
<dbReference type="GO" id="GO:0005737">
    <property type="term" value="C:cytoplasm"/>
    <property type="evidence" value="ECO:0007669"/>
    <property type="project" value="InterPro"/>
</dbReference>
<name>A0A7R8AM13_9EURO</name>
<dbReference type="RefSeq" id="XP_041556683.1">
    <property type="nucleotide sequence ID" value="XM_041704060.1"/>
</dbReference>
<dbReference type="GO" id="GO:0004668">
    <property type="term" value="F:protein-arginine deiminase activity"/>
    <property type="evidence" value="ECO:0007669"/>
    <property type="project" value="InterPro"/>
</dbReference>